<organism evidence="1 2">
    <name type="scientific">Methanosarcina mazei Tuc01</name>
    <dbReference type="NCBI Taxonomy" id="1236903"/>
    <lineage>
        <taxon>Archaea</taxon>
        <taxon>Methanobacteriati</taxon>
        <taxon>Methanobacteriota</taxon>
        <taxon>Stenosarchaea group</taxon>
        <taxon>Methanomicrobia</taxon>
        <taxon>Methanosarcinales</taxon>
        <taxon>Methanosarcinaceae</taxon>
        <taxon>Methanosarcina</taxon>
    </lineage>
</organism>
<evidence type="ECO:0000313" key="2">
    <source>
        <dbReference type="Proteomes" id="UP000011718"/>
    </source>
</evidence>
<dbReference type="AlphaFoldDB" id="M1Q8J3"/>
<dbReference type="BioCyc" id="MMAZ1236903:G139K-1045-MONOMER"/>
<protein>
    <submittedName>
        <fullName evidence="1">Uncharacterized protein</fullName>
    </submittedName>
</protein>
<gene>
    <name evidence="1" type="ORF">MmTuc01_1096</name>
</gene>
<proteinExistence type="predicted"/>
<name>M1Q8J3_METMZ</name>
<evidence type="ECO:0000313" key="1">
    <source>
        <dbReference type="EMBL" id="AGF96488.1"/>
    </source>
</evidence>
<sequence>MVYGINNVIYGINNVISSVSWNSSRTAFKGAKEFLNKKQTI</sequence>
<dbReference type="KEGG" id="mmaz:MmTuc01_1096"/>
<reference evidence="1 2" key="1">
    <citation type="journal article" date="2013" name="Genome Announc.">
        <title>Complete Genome of a Methanosarcina mazei Strain Isolated from Sediment Samples from an Amazonian Flooded Area.</title>
        <authorList>
            <person name="Assis das Gracas D."/>
            <person name="Thiago Juca Ramos R."/>
            <person name="Vieira Araujo A.C."/>
            <person name="Zahlouth R."/>
            <person name="Ribeiro Carneiro A."/>
            <person name="Souza Lopes T."/>
            <person name="Azevedo Barauna R."/>
            <person name="Azevedo V."/>
            <person name="Cruz Schneider M.P."/>
            <person name="Pellizari V.H."/>
            <person name="Silva A."/>
        </authorList>
    </citation>
    <scope>NUCLEOTIDE SEQUENCE [LARGE SCALE GENOMIC DNA]</scope>
    <source>
        <strain evidence="1 2">Tuc01</strain>
    </source>
</reference>
<dbReference type="EMBL" id="CP004144">
    <property type="protein sequence ID" value="AGF96488.1"/>
    <property type="molecule type" value="Genomic_DNA"/>
</dbReference>
<accession>M1Q8J3</accession>
<dbReference type="Proteomes" id="UP000011718">
    <property type="component" value="Chromosome"/>
</dbReference>
<dbReference type="HOGENOM" id="CLU_3263799_0_0_2"/>